<name>A0A1M3T764_ASPLC</name>
<sequence>MRRGDEKCTDHGVVYGNRQMLDIDYDESFTPVASEIAPKMFMTNVAIKNHRWEQ</sequence>
<gene>
    <name evidence="1" type="ORF">ASPFODRAFT_210420</name>
</gene>
<dbReference type="EMBL" id="KV878247">
    <property type="protein sequence ID" value="OJZ82581.1"/>
    <property type="molecule type" value="Genomic_DNA"/>
</dbReference>
<evidence type="ECO:0000313" key="1">
    <source>
        <dbReference type="EMBL" id="OJZ82581.1"/>
    </source>
</evidence>
<accession>A0A1M3T764</accession>
<evidence type="ECO:0000313" key="2">
    <source>
        <dbReference type="Proteomes" id="UP000184063"/>
    </source>
</evidence>
<protein>
    <submittedName>
        <fullName evidence="1">Uncharacterized protein</fullName>
    </submittedName>
</protein>
<organism evidence="1 2">
    <name type="scientific">Aspergillus luchuensis (strain CBS 106.47)</name>
    <dbReference type="NCBI Taxonomy" id="1137211"/>
    <lineage>
        <taxon>Eukaryota</taxon>
        <taxon>Fungi</taxon>
        <taxon>Dikarya</taxon>
        <taxon>Ascomycota</taxon>
        <taxon>Pezizomycotina</taxon>
        <taxon>Eurotiomycetes</taxon>
        <taxon>Eurotiomycetidae</taxon>
        <taxon>Eurotiales</taxon>
        <taxon>Aspergillaceae</taxon>
        <taxon>Aspergillus</taxon>
        <taxon>Aspergillus subgen. Circumdati</taxon>
    </lineage>
</organism>
<reference evidence="2" key="1">
    <citation type="journal article" date="2017" name="Genome Biol.">
        <title>Comparative genomics reveals high biological diversity and specific adaptations in the industrially and medically important fungal genus Aspergillus.</title>
        <authorList>
            <person name="de Vries R.P."/>
            <person name="Riley R."/>
            <person name="Wiebenga A."/>
            <person name="Aguilar-Osorio G."/>
            <person name="Amillis S."/>
            <person name="Uchima C.A."/>
            <person name="Anderluh G."/>
            <person name="Asadollahi M."/>
            <person name="Askin M."/>
            <person name="Barry K."/>
            <person name="Battaglia E."/>
            <person name="Bayram O."/>
            <person name="Benocci T."/>
            <person name="Braus-Stromeyer S.A."/>
            <person name="Caldana C."/>
            <person name="Canovas D."/>
            <person name="Cerqueira G.C."/>
            <person name="Chen F."/>
            <person name="Chen W."/>
            <person name="Choi C."/>
            <person name="Clum A."/>
            <person name="Dos Santos R.A."/>
            <person name="Damasio A.R."/>
            <person name="Diallinas G."/>
            <person name="Emri T."/>
            <person name="Fekete E."/>
            <person name="Flipphi M."/>
            <person name="Freyberg S."/>
            <person name="Gallo A."/>
            <person name="Gournas C."/>
            <person name="Habgood R."/>
            <person name="Hainaut M."/>
            <person name="Harispe M.L."/>
            <person name="Henrissat B."/>
            <person name="Hilden K.S."/>
            <person name="Hope R."/>
            <person name="Hossain A."/>
            <person name="Karabika E."/>
            <person name="Karaffa L."/>
            <person name="Karanyi Z."/>
            <person name="Krasevec N."/>
            <person name="Kuo A."/>
            <person name="Kusch H."/>
            <person name="LaButti K."/>
            <person name="Lagendijk E.L."/>
            <person name="Lapidus A."/>
            <person name="Levasseur A."/>
            <person name="Lindquist E."/>
            <person name="Lipzen A."/>
            <person name="Logrieco A.F."/>
            <person name="MacCabe A."/>
            <person name="Maekelae M.R."/>
            <person name="Malavazi I."/>
            <person name="Melin P."/>
            <person name="Meyer V."/>
            <person name="Mielnichuk N."/>
            <person name="Miskei M."/>
            <person name="Molnar A.P."/>
            <person name="Mule G."/>
            <person name="Ngan C.Y."/>
            <person name="Orejas M."/>
            <person name="Orosz E."/>
            <person name="Ouedraogo J.P."/>
            <person name="Overkamp K.M."/>
            <person name="Park H.-S."/>
            <person name="Perrone G."/>
            <person name="Piumi F."/>
            <person name="Punt P.J."/>
            <person name="Ram A.F."/>
            <person name="Ramon A."/>
            <person name="Rauscher S."/>
            <person name="Record E."/>
            <person name="Riano-Pachon D.M."/>
            <person name="Robert V."/>
            <person name="Roehrig J."/>
            <person name="Ruller R."/>
            <person name="Salamov A."/>
            <person name="Salih N.S."/>
            <person name="Samson R.A."/>
            <person name="Sandor E."/>
            <person name="Sanguinetti M."/>
            <person name="Schuetze T."/>
            <person name="Sepcic K."/>
            <person name="Shelest E."/>
            <person name="Sherlock G."/>
            <person name="Sophianopoulou V."/>
            <person name="Squina F.M."/>
            <person name="Sun H."/>
            <person name="Susca A."/>
            <person name="Todd R.B."/>
            <person name="Tsang A."/>
            <person name="Unkles S.E."/>
            <person name="van de Wiele N."/>
            <person name="van Rossen-Uffink D."/>
            <person name="Oliveira J.V."/>
            <person name="Vesth T.C."/>
            <person name="Visser J."/>
            <person name="Yu J.-H."/>
            <person name="Zhou M."/>
            <person name="Andersen M.R."/>
            <person name="Archer D.B."/>
            <person name="Baker S.E."/>
            <person name="Benoit I."/>
            <person name="Brakhage A.A."/>
            <person name="Braus G.H."/>
            <person name="Fischer R."/>
            <person name="Frisvad J.C."/>
            <person name="Goldman G.H."/>
            <person name="Houbraken J."/>
            <person name="Oakley B."/>
            <person name="Pocsi I."/>
            <person name="Scazzocchio C."/>
            <person name="Seiboth B."/>
            <person name="vanKuyk P.A."/>
            <person name="Wortman J."/>
            <person name="Dyer P.S."/>
            <person name="Grigoriev I.V."/>
        </authorList>
    </citation>
    <scope>NUCLEOTIDE SEQUENCE [LARGE SCALE GENOMIC DNA]</scope>
    <source>
        <strain evidence="2">CBS 106.47</strain>
    </source>
</reference>
<dbReference type="AlphaFoldDB" id="A0A1M3T764"/>
<proteinExistence type="predicted"/>
<dbReference type="Proteomes" id="UP000184063">
    <property type="component" value="Unassembled WGS sequence"/>
</dbReference>
<dbReference type="VEuPathDB" id="FungiDB:ASPFODRAFT_210420"/>